<dbReference type="InterPro" id="IPR010160">
    <property type="entry name" value="CRISPR-assoc_prot_Cmr5"/>
</dbReference>
<dbReference type="Proteomes" id="UP000622653">
    <property type="component" value="Unassembled WGS sequence"/>
</dbReference>
<comment type="subcellular location">
    <subcellularLocation>
        <location evidence="1">Cytoplasm</location>
    </subcellularLocation>
</comment>
<dbReference type="NCBIfam" id="TIGR01881">
    <property type="entry name" value="cas_Cmr5"/>
    <property type="match status" value="1"/>
</dbReference>
<name>A0A8J7GII3_9BACL</name>
<evidence type="ECO:0000313" key="6">
    <source>
        <dbReference type="EMBL" id="MBF4500450.1"/>
    </source>
</evidence>
<reference evidence="6" key="1">
    <citation type="submission" date="2020-11" db="EMBL/GenBank/DDBJ databases">
        <title>Multidrug resistant novel bacterium Savagea serpentis sp. nov., isolated from the scats of a vine snake (Ahaetulla nasuta).</title>
        <authorList>
            <person name="Venkata Ramana V."/>
            <person name="Vikas Patil S."/>
            <person name="Yogita Lugani V."/>
        </authorList>
    </citation>
    <scope>NUCLEOTIDE SEQUENCE</scope>
    <source>
        <strain evidence="6">SN6</strain>
    </source>
</reference>
<dbReference type="EMBL" id="JADKPV010000001">
    <property type="protein sequence ID" value="MBF4500450.1"/>
    <property type="molecule type" value="Genomic_DNA"/>
</dbReference>
<evidence type="ECO:0000256" key="2">
    <source>
        <dbReference type="ARBA" id="ARBA00006161"/>
    </source>
</evidence>
<evidence type="ECO:0000256" key="3">
    <source>
        <dbReference type="ARBA" id="ARBA00022490"/>
    </source>
</evidence>
<dbReference type="RefSeq" id="WP_194561890.1">
    <property type="nucleotide sequence ID" value="NZ_JADKPV010000001.1"/>
</dbReference>
<dbReference type="GO" id="GO:0005737">
    <property type="term" value="C:cytoplasm"/>
    <property type="evidence" value="ECO:0007669"/>
    <property type="project" value="UniProtKB-SubCell"/>
</dbReference>
<evidence type="ECO:0000256" key="4">
    <source>
        <dbReference type="ARBA" id="ARBA00023118"/>
    </source>
</evidence>
<comment type="caution">
    <text evidence="6">The sequence shown here is derived from an EMBL/GenBank/DDBJ whole genome shotgun (WGS) entry which is preliminary data.</text>
</comment>
<dbReference type="AlphaFoldDB" id="A0A8J7GII3"/>
<accession>A0A8J7GII3</accession>
<dbReference type="SUPFAM" id="SSF158568">
    <property type="entry name" value="AF1862-like"/>
    <property type="match status" value="1"/>
</dbReference>
<protein>
    <recommendedName>
        <fullName evidence="5">CRISPR type III-B/RAMP module-associated protein Cmr5</fullName>
    </recommendedName>
</protein>
<keyword evidence="7" id="KW-1185">Reference proteome</keyword>
<comment type="similarity">
    <text evidence="2">Belongs to the CRISPR system Cmr5 family.</text>
</comment>
<evidence type="ECO:0000256" key="5">
    <source>
        <dbReference type="ARBA" id="ARBA00030001"/>
    </source>
</evidence>
<gene>
    <name evidence="6" type="primary">cmr5</name>
    <name evidence="6" type="ORF">IRY55_03655</name>
</gene>
<dbReference type="Pfam" id="PF09701">
    <property type="entry name" value="Cas_Cmr5"/>
    <property type="match status" value="1"/>
</dbReference>
<sequence length="128" mass="14777">MSTVHNERASFALQSIQTFCEKKKEQVKEYRTIVIKFPALVQTQGLGNALTFLHSKNSASHRSLYMTMMQWMKKQGIIAETSLEHLFTLPTPMYRLATEEVIELAIWMKELAEGMIKVEEDVHSDRNS</sequence>
<organism evidence="6 7">
    <name type="scientific">Savagea serpentis</name>
    <dbReference type="NCBI Taxonomy" id="2785297"/>
    <lineage>
        <taxon>Bacteria</taxon>
        <taxon>Bacillati</taxon>
        <taxon>Bacillota</taxon>
        <taxon>Bacilli</taxon>
        <taxon>Bacillales</taxon>
        <taxon>Caryophanaceae</taxon>
        <taxon>Savagea</taxon>
    </lineage>
</organism>
<dbReference type="InterPro" id="IPR023101">
    <property type="entry name" value="AF1862-like_dom_sf"/>
</dbReference>
<evidence type="ECO:0000313" key="7">
    <source>
        <dbReference type="Proteomes" id="UP000622653"/>
    </source>
</evidence>
<keyword evidence="4" id="KW-0051">Antiviral defense</keyword>
<dbReference type="GO" id="GO:0051607">
    <property type="term" value="P:defense response to virus"/>
    <property type="evidence" value="ECO:0007669"/>
    <property type="project" value="UniProtKB-KW"/>
</dbReference>
<evidence type="ECO:0000256" key="1">
    <source>
        <dbReference type="ARBA" id="ARBA00004496"/>
    </source>
</evidence>
<proteinExistence type="inferred from homology"/>
<keyword evidence="3" id="KW-0963">Cytoplasm</keyword>
<dbReference type="Gene3D" id="1.10.520.30">
    <property type="entry name" value="AF1862-like domain"/>
    <property type="match status" value="1"/>
</dbReference>